<evidence type="ECO:0000313" key="1">
    <source>
        <dbReference type="EMBL" id="MBK1867913.1"/>
    </source>
</evidence>
<name>A0ACC5R5L7_9HYPH</name>
<keyword evidence="2" id="KW-1185">Reference proteome</keyword>
<dbReference type="EMBL" id="JAENHL010000007">
    <property type="protein sequence ID" value="MBK1867913.1"/>
    <property type="molecule type" value="Genomic_DNA"/>
</dbReference>
<keyword evidence="1" id="KW-0067">ATP-binding</keyword>
<organism evidence="1 2">
    <name type="scientific">Taklimakanibacter albus</name>
    <dbReference type="NCBI Taxonomy" id="2800327"/>
    <lineage>
        <taxon>Bacteria</taxon>
        <taxon>Pseudomonadati</taxon>
        <taxon>Pseudomonadota</taxon>
        <taxon>Alphaproteobacteria</taxon>
        <taxon>Hyphomicrobiales</taxon>
        <taxon>Aestuariivirgaceae</taxon>
        <taxon>Taklimakanibacter</taxon>
    </lineage>
</organism>
<proteinExistence type="predicted"/>
<comment type="caution">
    <text evidence="1">The sequence shown here is derived from an EMBL/GenBank/DDBJ whole genome shotgun (WGS) entry which is preliminary data.</text>
</comment>
<sequence length="287" mass="31512">MTAAAHDLMTVASLTVDYRQQGQWHSVIRDLSLAVRRGEILGLAGESGCGKSTLASVLLGERRGERRLRAGSVQFDGIDLSTLRARELRRLRGVRLALVPQNGGASLTPTLRIGSLFAETLRAHRPHMNKAELAAEARRQLSQVGLPDPTGALARFPHQFSGGQQQRIALALALCRMPDLLILDEPTTGQDAMTRRGIIDLLIRLRLSSRMSMLYVSHDLATLSEICDRIAIMHAGEIVEIGQMEDVLLRPRHPYTRALVASIPRLEAPPDPALLPASRRTPERITA</sequence>
<protein>
    <submittedName>
        <fullName evidence="1">ABC transporter ATP-binding protein</fullName>
    </submittedName>
</protein>
<accession>A0ACC5R5L7</accession>
<reference evidence="1" key="1">
    <citation type="submission" date="2021-01" db="EMBL/GenBank/DDBJ databases">
        <authorList>
            <person name="Sun Q."/>
        </authorList>
    </citation>
    <scope>NUCLEOTIDE SEQUENCE</scope>
    <source>
        <strain evidence="1">YIM B02566</strain>
    </source>
</reference>
<keyword evidence="1" id="KW-0547">Nucleotide-binding</keyword>
<dbReference type="Proteomes" id="UP000616151">
    <property type="component" value="Unassembled WGS sequence"/>
</dbReference>
<evidence type="ECO:0000313" key="2">
    <source>
        <dbReference type="Proteomes" id="UP000616151"/>
    </source>
</evidence>
<gene>
    <name evidence="1" type="ORF">JHL16_16270</name>
</gene>